<gene>
    <name evidence="9" type="ORF">SAMN04488035_1018</name>
</gene>
<accession>A0A1I2F0M4</accession>
<dbReference type="GO" id="GO:0015648">
    <property type="term" value="F:lipid-linked peptidoglycan transporter activity"/>
    <property type="evidence" value="ECO:0007669"/>
    <property type="project" value="TreeGrafter"/>
</dbReference>
<dbReference type="GO" id="GO:0009252">
    <property type="term" value="P:peptidoglycan biosynthetic process"/>
    <property type="evidence" value="ECO:0007669"/>
    <property type="project" value="UniProtKB-KW"/>
</dbReference>
<evidence type="ECO:0000256" key="4">
    <source>
        <dbReference type="ARBA" id="ARBA00022960"/>
    </source>
</evidence>
<feature type="transmembrane region" description="Helical" evidence="8">
    <location>
        <begin position="402"/>
        <end position="425"/>
    </location>
</feature>
<comment type="subcellular location">
    <subcellularLocation>
        <location evidence="1">Cell membrane</location>
        <topology evidence="1">Multi-pass membrane protein</topology>
    </subcellularLocation>
</comment>
<evidence type="ECO:0000256" key="6">
    <source>
        <dbReference type="ARBA" id="ARBA00022989"/>
    </source>
</evidence>
<dbReference type="PANTHER" id="PTHR47019:SF1">
    <property type="entry name" value="LIPID II FLIPPASE MURJ"/>
    <property type="match status" value="1"/>
</dbReference>
<proteinExistence type="predicted"/>
<name>A0A1I2F0M4_9MICO</name>
<keyword evidence="7 8" id="KW-0472">Membrane</keyword>
<dbReference type="GO" id="GO:0034204">
    <property type="term" value="P:lipid translocation"/>
    <property type="evidence" value="ECO:0007669"/>
    <property type="project" value="TreeGrafter"/>
</dbReference>
<evidence type="ECO:0000256" key="5">
    <source>
        <dbReference type="ARBA" id="ARBA00022984"/>
    </source>
</evidence>
<keyword evidence="5" id="KW-0573">Peptidoglycan synthesis</keyword>
<evidence type="ECO:0000256" key="3">
    <source>
        <dbReference type="ARBA" id="ARBA00022692"/>
    </source>
</evidence>
<dbReference type="GO" id="GO:0005886">
    <property type="term" value="C:plasma membrane"/>
    <property type="evidence" value="ECO:0007669"/>
    <property type="project" value="UniProtKB-SubCell"/>
</dbReference>
<evidence type="ECO:0000256" key="2">
    <source>
        <dbReference type="ARBA" id="ARBA00022475"/>
    </source>
</evidence>
<dbReference type="AlphaFoldDB" id="A0A1I2F0M4"/>
<feature type="transmembrane region" description="Helical" evidence="8">
    <location>
        <begin position="333"/>
        <end position="357"/>
    </location>
</feature>
<evidence type="ECO:0000313" key="9">
    <source>
        <dbReference type="EMBL" id="SFE98060.1"/>
    </source>
</evidence>
<reference evidence="10" key="1">
    <citation type="submission" date="2016-10" db="EMBL/GenBank/DDBJ databases">
        <authorList>
            <person name="Varghese N."/>
            <person name="Submissions S."/>
        </authorList>
    </citation>
    <scope>NUCLEOTIDE SEQUENCE [LARGE SCALE GENOMIC DNA]</scope>
    <source>
        <strain evidence="10">DSM 19083</strain>
    </source>
</reference>
<feature type="transmembrane region" description="Helical" evidence="8">
    <location>
        <begin position="207"/>
        <end position="230"/>
    </location>
</feature>
<dbReference type="InterPro" id="IPR051050">
    <property type="entry name" value="Lipid_II_flippase_MurJ/MviN"/>
</dbReference>
<evidence type="ECO:0000256" key="8">
    <source>
        <dbReference type="SAM" id="Phobius"/>
    </source>
</evidence>
<feature type="transmembrane region" description="Helical" evidence="8">
    <location>
        <begin position="511"/>
        <end position="535"/>
    </location>
</feature>
<feature type="transmembrane region" description="Helical" evidence="8">
    <location>
        <begin position="369"/>
        <end position="390"/>
    </location>
</feature>
<keyword evidence="3 8" id="KW-0812">Transmembrane</keyword>
<feature type="transmembrane region" description="Helical" evidence="8">
    <location>
        <begin position="437"/>
        <end position="458"/>
    </location>
</feature>
<dbReference type="STRING" id="285351.SAMN04488035_1018"/>
<dbReference type="PANTHER" id="PTHR47019">
    <property type="entry name" value="LIPID II FLIPPASE MURJ"/>
    <property type="match status" value="1"/>
</dbReference>
<dbReference type="EMBL" id="FONZ01000002">
    <property type="protein sequence ID" value="SFE98060.1"/>
    <property type="molecule type" value="Genomic_DNA"/>
</dbReference>
<keyword evidence="2" id="KW-1003">Cell membrane</keyword>
<feature type="transmembrane region" description="Helical" evidence="8">
    <location>
        <begin position="57"/>
        <end position="80"/>
    </location>
</feature>
<dbReference type="Proteomes" id="UP000198520">
    <property type="component" value="Unassembled WGS sequence"/>
</dbReference>
<feature type="transmembrane region" description="Helical" evidence="8">
    <location>
        <begin position="292"/>
        <end position="312"/>
    </location>
</feature>
<organism evidence="9 10">
    <name type="scientific">Flavimobilis marinus</name>
    <dbReference type="NCBI Taxonomy" id="285351"/>
    <lineage>
        <taxon>Bacteria</taxon>
        <taxon>Bacillati</taxon>
        <taxon>Actinomycetota</taxon>
        <taxon>Actinomycetes</taxon>
        <taxon>Micrococcales</taxon>
        <taxon>Jonesiaceae</taxon>
        <taxon>Flavimobilis</taxon>
    </lineage>
</organism>
<dbReference type="Pfam" id="PF03023">
    <property type="entry name" value="MurJ"/>
    <property type="match status" value="1"/>
</dbReference>
<feature type="transmembrane region" description="Helical" evidence="8">
    <location>
        <begin position="92"/>
        <end position="113"/>
    </location>
</feature>
<evidence type="ECO:0000256" key="7">
    <source>
        <dbReference type="ARBA" id="ARBA00023136"/>
    </source>
</evidence>
<evidence type="ECO:0000313" key="10">
    <source>
        <dbReference type="Proteomes" id="UP000198520"/>
    </source>
</evidence>
<keyword evidence="6 8" id="KW-1133">Transmembrane helix</keyword>
<protein>
    <submittedName>
        <fullName evidence="9">Putative peptidoglycan lipid II flippase</fullName>
    </submittedName>
</protein>
<feature type="transmembrane region" description="Helical" evidence="8">
    <location>
        <begin position="133"/>
        <end position="158"/>
    </location>
</feature>
<keyword evidence="10" id="KW-1185">Reference proteome</keyword>
<dbReference type="InterPro" id="IPR004268">
    <property type="entry name" value="MurJ"/>
</dbReference>
<feature type="transmembrane region" description="Helical" evidence="8">
    <location>
        <begin position="165"/>
        <end position="187"/>
    </location>
</feature>
<dbReference type="PRINTS" id="PR01806">
    <property type="entry name" value="VIRFACTRMVIN"/>
</dbReference>
<feature type="transmembrane region" description="Helical" evidence="8">
    <location>
        <begin position="470"/>
        <end position="491"/>
    </location>
</feature>
<keyword evidence="4" id="KW-0133">Cell shape</keyword>
<evidence type="ECO:0000256" key="1">
    <source>
        <dbReference type="ARBA" id="ARBA00004651"/>
    </source>
</evidence>
<feature type="transmembrane region" description="Helical" evidence="8">
    <location>
        <begin position="251"/>
        <end position="272"/>
    </location>
</feature>
<sequence length="555" mass="56495">MTRRSWGASLLGAAAMITAITVLSRVLGFVRWMVQAQTVGYGAVGTAYTSANTLPNVLFEVTAGGALAGALIPLLAIPLARDVKGDVDRIASAMLTWALIVLVPVAVVCVLVAEPLARFFLRGPEPAAPDQVALAALFLRVFALQVPLYGVGVVLIGVLQAHRRFFWPAFAPIMSTAVVLAAYVVFAAASGGVPERAGDVPDDAVAWLAWGTTAGVAALSLPLVVPVLRLGVRLRPRLGFPPGVARRATRLAAAGTGALLAQQVAVLVTMWLSNRRGGVGAWPVFQYTQAVYLLPYAVLAVPLATSAFPRLAERVAQGDDRGFARLASGSLRAVVLLGGLGAAALAACAPAVSTMFRDIGVGDGAVMDAMAPALTFMAPGLVGFGALFLLSRSLYALERSRVAVLANATAWVTVVVASVVATLVLVPADGDAGRTVVALGLGSSLGMLVGALVAAVAMTRVAGRDALAGAGRTVLVTVAGGAVAATAGRVVGEGFMRWWTHWLGTAAEPGLGTAVMGIGAAAIVALGVYGLVVWLTDRPTVRALAAVAASPGGAR</sequence>
<dbReference type="RefSeq" id="WP_229828621.1">
    <property type="nucleotide sequence ID" value="NZ_BNAN01000002.1"/>
</dbReference>
<dbReference type="GO" id="GO:0008360">
    <property type="term" value="P:regulation of cell shape"/>
    <property type="evidence" value="ECO:0007669"/>
    <property type="project" value="UniProtKB-KW"/>
</dbReference>